<feature type="region of interest" description="Disordered" evidence="3">
    <location>
        <begin position="1"/>
        <end position="26"/>
    </location>
</feature>
<feature type="compositionally biased region" description="Basic and acidic residues" evidence="3">
    <location>
        <begin position="1"/>
        <end position="10"/>
    </location>
</feature>
<dbReference type="Proteomes" id="UP000216311">
    <property type="component" value="Unassembled WGS sequence"/>
</dbReference>
<dbReference type="SUPFAM" id="SSF53800">
    <property type="entry name" value="Chelatase"/>
    <property type="match status" value="1"/>
</dbReference>
<name>A0A255H2G5_9ACTN</name>
<dbReference type="AlphaFoldDB" id="A0A255H2G5"/>
<keyword evidence="2" id="KW-0456">Lyase</keyword>
<proteinExistence type="predicted"/>
<keyword evidence="5" id="KW-1185">Reference proteome</keyword>
<dbReference type="Gene3D" id="3.40.50.1400">
    <property type="match status" value="2"/>
</dbReference>
<dbReference type="InterPro" id="IPR002762">
    <property type="entry name" value="CbiX-like"/>
</dbReference>
<evidence type="ECO:0000256" key="3">
    <source>
        <dbReference type="SAM" id="MobiDB-lite"/>
    </source>
</evidence>
<accession>A0A255H2G5</accession>
<dbReference type="PANTHER" id="PTHR33542:SF5">
    <property type="entry name" value="FERROCHELATASE CHE1"/>
    <property type="match status" value="1"/>
</dbReference>
<dbReference type="GO" id="GO:0016829">
    <property type="term" value="F:lyase activity"/>
    <property type="evidence" value="ECO:0007669"/>
    <property type="project" value="UniProtKB-KW"/>
</dbReference>
<dbReference type="EMBL" id="NMVQ01000012">
    <property type="protein sequence ID" value="OYO21908.1"/>
    <property type="molecule type" value="Genomic_DNA"/>
</dbReference>
<gene>
    <name evidence="4" type="ORF">CGZ93_08170</name>
</gene>
<evidence type="ECO:0000256" key="1">
    <source>
        <dbReference type="ARBA" id="ARBA00022723"/>
    </source>
</evidence>
<organism evidence="4 5">
    <name type="scientific">Enemella dayhoffiae</name>
    <dbReference type="NCBI Taxonomy" id="2016507"/>
    <lineage>
        <taxon>Bacteria</taxon>
        <taxon>Bacillati</taxon>
        <taxon>Actinomycetota</taxon>
        <taxon>Actinomycetes</taxon>
        <taxon>Propionibacteriales</taxon>
        <taxon>Propionibacteriaceae</taxon>
        <taxon>Enemella</taxon>
    </lineage>
</organism>
<dbReference type="GO" id="GO:0046872">
    <property type="term" value="F:metal ion binding"/>
    <property type="evidence" value="ECO:0007669"/>
    <property type="project" value="UniProtKB-KW"/>
</dbReference>
<protein>
    <submittedName>
        <fullName evidence="4">Sirohydrochlorin chelatase</fullName>
    </submittedName>
</protein>
<reference evidence="4 5" key="1">
    <citation type="submission" date="2017-07" db="EMBL/GenBank/DDBJ databases">
        <title>Draft whole genome sequences of clinical Proprionibacteriaceae strains.</title>
        <authorList>
            <person name="Bernier A.-M."/>
            <person name="Bernard K."/>
            <person name="Domingo M.-C."/>
        </authorList>
    </citation>
    <scope>NUCLEOTIDE SEQUENCE [LARGE SCALE GENOMIC DNA]</scope>
    <source>
        <strain evidence="4 5">NML 130396</strain>
    </source>
</reference>
<evidence type="ECO:0000313" key="4">
    <source>
        <dbReference type="EMBL" id="OYO21908.1"/>
    </source>
</evidence>
<dbReference type="PANTHER" id="PTHR33542">
    <property type="entry name" value="SIROHYDROCHLORIN FERROCHELATASE, CHLOROPLASTIC"/>
    <property type="match status" value="1"/>
</dbReference>
<dbReference type="InterPro" id="IPR050963">
    <property type="entry name" value="Sirohydro_Cobaltochel/CbiX"/>
</dbReference>
<evidence type="ECO:0000256" key="2">
    <source>
        <dbReference type="ARBA" id="ARBA00023239"/>
    </source>
</evidence>
<sequence>MGGCRGDRHRATPTQSRCRRRHPTRAGTDHGLLTVLLAAHGTRDPQGRATVAALAAAVAERVAARDVVLGWLDHAEPTVAQLLAERSVERVVPLLLGDGYHVHHDLAELTAGAIEVLPGIGPGPELTTALADRLAEAGWVDGQPVLLAATGSALAGWRAAVQTSAELLGERLGVEVRPAFLSGAGESVADGLATLGRFSPREVAVSAYLLAPGHFHSLLRSQAPGVCAPPLGVHPALAELLAARCR</sequence>
<comment type="caution">
    <text evidence="4">The sequence shown here is derived from an EMBL/GenBank/DDBJ whole genome shotgun (WGS) entry which is preliminary data.</text>
</comment>
<keyword evidence="1" id="KW-0479">Metal-binding</keyword>
<dbReference type="Pfam" id="PF01903">
    <property type="entry name" value="CbiX"/>
    <property type="match status" value="2"/>
</dbReference>
<evidence type="ECO:0000313" key="5">
    <source>
        <dbReference type="Proteomes" id="UP000216311"/>
    </source>
</evidence>
<dbReference type="OrthoDB" id="7345302at2"/>